<sequence>MDELLEAPAGSATAAVPSHMNAMPAMAPVGAMCVMPFDVGAPAGSATAGGQSLSAPLPTTRRDYHAQWVPVREVLAVWKPLAGNTTDGGRRTTKSEAVSTPTDGPAHIKPVSVVTAMPPQAELFVVANTQAGLTTSSATPFVEATLPCLATAGELLVVPMNVGDTG</sequence>
<organism evidence="2 3">
    <name type="scientific">Phytophthora aleatoria</name>
    <dbReference type="NCBI Taxonomy" id="2496075"/>
    <lineage>
        <taxon>Eukaryota</taxon>
        <taxon>Sar</taxon>
        <taxon>Stramenopiles</taxon>
        <taxon>Oomycota</taxon>
        <taxon>Peronosporomycetes</taxon>
        <taxon>Peronosporales</taxon>
        <taxon>Peronosporaceae</taxon>
        <taxon>Phytophthora</taxon>
    </lineage>
</organism>
<dbReference type="Proteomes" id="UP000709295">
    <property type="component" value="Unassembled WGS sequence"/>
</dbReference>
<reference evidence="2" key="1">
    <citation type="submission" date="2021-01" db="EMBL/GenBank/DDBJ databases">
        <title>Phytophthora aleatoria, a newly-described species from Pinus radiata is distinct from Phytophthora cactorum isolates based on comparative genomics.</title>
        <authorList>
            <person name="Mcdougal R."/>
            <person name="Panda P."/>
            <person name="Williams N."/>
            <person name="Studholme D.J."/>
        </authorList>
    </citation>
    <scope>NUCLEOTIDE SEQUENCE</scope>
    <source>
        <strain evidence="2">NZFS 4037</strain>
    </source>
</reference>
<dbReference type="EMBL" id="JAENGY010001122">
    <property type="protein sequence ID" value="KAG6952302.1"/>
    <property type="molecule type" value="Genomic_DNA"/>
</dbReference>
<evidence type="ECO:0000313" key="3">
    <source>
        <dbReference type="Proteomes" id="UP000709295"/>
    </source>
</evidence>
<gene>
    <name evidence="2" type="ORF">JG688_00013341</name>
</gene>
<evidence type="ECO:0000256" key="1">
    <source>
        <dbReference type="SAM" id="MobiDB-lite"/>
    </source>
</evidence>
<protein>
    <submittedName>
        <fullName evidence="2">Uncharacterized protein</fullName>
    </submittedName>
</protein>
<name>A0A8J5IJ11_9STRA</name>
<comment type="caution">
    <text evidence="2">The sequence shown here is derived from an EMBL/GenBank/DDBJ whole genome shotgun (WGS) entry which is preliminary data.</text>
</comment>
<proteinExistence type="predicted"/>
<keyword evidence="3" id="KW-1185">Reference proteome</keyword>
<evidence type="ECO:0000313" key="2">
    <source>
        <dbReference type="EMBL" id="KAG6952302.1"/>
    </source>
</evidence>
<accession>A0A8J5IJ11</accession>
<dbReference type="AlphaFoldDB" id="A0A8J5IJ11"/>
<feature type="region of interest" description="Disordered" evidence="1">
    <location>
        <begin position="84"/>
        <end position="106"/>
    </location>
</feature>